<keyword evidence="1" id="KW-0472">Membrane</keyword>
<evidence type="ECO:0000313" key="2">
    <source>
        <dbReference type="EMBL" id="CAA9889633.1"/>
    </source>
</evidence>
<sequence>MSIAAQPLTSVDSALSPWWLRTVLIVMVLGFAGLIVITSLAYRNAPPIPAQVLDAQGICLFTGDDISQGQAIFLK</sequence>
<keyword evidence="1" id="KW-1133">Transmembrane helix</keyword>
<proteinExistence type="predicted"/>
<dbReference type="Proteomes" id="UP000494216">
    <property type="component" value="Unassembled WGS sequence"/>
</dbReference>
<protein>
    <submittedName>
        <fullName evidence="2">Nitric-oxide reductase large subunit</fullName>
    </submittedName>
</protein>
<organism evidence="2 3">
    <name type="scientific">Candidatus Methylobacter favarea</name>
    <dbReference type="NCBI Taxonomy" id="2707345"/>
    <lineage>
        <taxon>Bacteria</taxon>
        <taxon>Pseudomonadati</taxon>
        <taxon>Pseudomonadota</taxon>
        <taxon>Gammaproteobacteria</taxon>
        <taxon>Methylococcales</taxon>
        <taxon>Methylococcaceae</taxon>
        <taxon>Methylobacter</taxon>
    </lineage>
</organism>
<gene>
    <name evidence="2" type="ORF">METHB2_1170005</name>
</gene>
<name>A0A8S0WYM2_9GAMM</name>
<evidence type="ECO:0000313" key="3">
    <source>
        <dbReference type="Proteomes" id="UP000494216"/>
    </source>
</evidence>
<keyword evidence="3" id="KW-1185">Reference proteome</keyword>
<keyword evidence="1" id="KW-0812">Transmembrane</keyword>
<comment type="caution">
    <text evidence="2">The sequence shown here is derived from an EMBL/GenBank/DDBJ whole genome shotgun (WGS) entry which is preliminary data.</text>
</comment>
<accession>A0A8S0WYM2</accession>
<dbReference type="AlphaFoldDB" id="A0A8S0WYM2"/>
<evidence type="ECO:0000256" key="1">
    <source>
        <dbReference type="SAM" id="Phobius"/>
    </source>
</evidence>
<dbReference type="EMBL" id="CADCXN010000021">
    <property type="protein sequence ID" value="CAA9889633.1"/>
    <property type="molecule type" value="Genomic_DNA"/>
</dbReference>
<feature type="transmembrane region" description="Helical" evidence="1">
    <location>
        <begin position="18"/>
        <end position="42"/>
    </location>
</feature>
<reference evidence="2 3" key="1">
    <citation type="submission" date="2020-02" db="EMBL/GenBank/DDBJ databases">
        <authorList>
            <person name="Hogendoorn C."/>
        </authorList>
    </citation>
    <scope>NUCLEOTIDE SEQUENCE [LARGE SCALE GENOMIC DNA]</scope>
    <source>
        <strain evidence="2">METHB21</strain>
    </source>
</reference>
<dbReference type="RefSeq" id="WP_246246878.1">
    <property type="nucleotide sequence ID" value="NZ_CADCXN010000021.1"/>
</dbReference>